<proteinExistence type="predicted"/>
<name>A0AAW0GG69_9APHY</name>
<protein>
    <submittedName>
        <fullName evidence="2">Uncharacterized protein</fullName>
    </submittedName>
</protein>
<evidence type="ECO:0000256" key="1">
    <source>
        <dbReference type="SAM" id="Phobius"/>
    </source>
</evidence>
<keyword evidence="1" id="KW-1133">Transmembrane helix</keyword>
<keyword evidence="1" id="KW-0472">Membrane</keyword>
<comment type="caution">
    <text evidence="2">The sequence shown here is derived from an EMBL/GenBank/DDBJ whole genome shotgun (WGS) entry which is preliminary data.</text>
</comment>
<evidence type="ECO:0000313" key="3">
    <source>
        <dbReference type="Proteomes" id="UP001385951"/>
    </source>
</evidence>
<organism evidence="2 3">
    <name type="scientific">Cerrena zonata</name>
    <dbReference type="NCBI Taxonomy" id="2478898"/>
    <lineage>
        <taxon>Eukaryota</taxon>
        <taxon>Fungi</taxon>
        <taxon>Dikarya</taxon>
        <taxon>Basidiomycota</taxon>
        <taxon>Agaricomycotina</taxon>
        <taxon>Agaricomycetes</taxon>
        <taxon>Polyporales</taxon>
        <taxon>Cerrenaceae</taxon>
        <taxon>Cerrena</taxon>
    </lineage>
</organism>
<sequence length="195" mass="21125">MATNGSSTSNYCYLIAGNKTVCPLPLIPIAFVLSVALCALYYSFPLASVQSTPTPPPSSDVEKADLKEEIAAPPYVPFSPRSRSPPSYVHLPLEEQQERILVRSRLVAYRFPSPPGPPPFGPLPCVPMTRSQTPLVLSRNLDELYHEPACPDSPTLPIGLFASNNTVGFLPSACLTHSTSHLDYTLRNKGSTDSL</sequence>
<accession>A0AAW0GG69</accession>
<gene>
    <name evidence="2" type="ORF">QCA50_006820</name>
</gene>
<feature type="transmembrane region" description="Helical" evidence="1">
    <location>
        <begin position="21"/>
        <end position="44"/>
    </location>
</feature>
<dbReference type="EMBL" id="JASBNA010000007">
    <property type="protein sequence ID" value="KAK7690170.1"/>
    <property type="molecule type" value="Genomic_DNA"/>
</dbReference>
<keyword evidence="1" id="KW-0812">Transmembrane</keyword>
<keyword evidence="3" id="KW-1185">Reference proteome</keyword>
<evidence type="ECO:0000313" key="2">
    <source>
        <dbReference type="EMBL" id="KAK7690170.1"/>
    </source>
</evidence>
<dbReference type="Proteomes" id="UP001385951">
    <property type="component" value="Unassembled WGS sequence"/>
</dbReference>
<reference evidence="2 3" key="1">
    <citation type="submission" date="2022-09" db="EMBL/GenBank/DDBJ databases">
        <authorList>
            <person name="Palmer J.M."/>
        </authorList>
    </citation>
    <scope>NUCLEOTIDE SEQUENCE [LARGE SCALE GENOMIC DNA]</scope>
    <source>
        <strain evidence="2 3">DSM 7382</strain>
    </source>
</reference>
<dbReference type="AlphaFoldDB" id="A0AAW0GG69"/>